<name>A0A380LLR0_9FIRM</name>
<evidence type="ECO:0000313" key="2">
    <source>
        <dbReference type="Proteomes" id="UP000255523"/>
    </source>
</evidence>
<dbReference type="AlphaFoldDB" id="A0A380LLR0"/>
<gene>
    <name evidence="1" type="ORF">NCTC11087_01104</name>
</gene>
<dbReference type="Proteomes" id="UP000255523">
    <property type="component" value="Unassembled WGS sequence"/>
</dbReference>
<reference evidence="1 2" key="1">
    <citation type="submission" date="2018-06" db="EMBL/GenBank/DDBJ databases">
        <authorList>
            <consortium name="Pathogen Informatics"/>
            <person name="Doyle S."/>
        </authorList>
    </citation>
    <scope>NUCLEOTIDE SEQUENCE [LARGE SCALE GENOMIC DNA]</scope>
    <source>
        <strain evidence="1 2">NCTC11087</strain>
    </source>
</reference>
<protein>
    <submittedName>
        <fullName evidence="1">Uncharacterized protein</fullName>
    </submittedName>
</protein>
<accession>A0A380LLR0</accession>
<proteinExistence type="predicted"/>
<organism evidence="1 2">
    <name type="scientific">Faecalicoccus pleomorphus</name>
    <dbReference type="NCBI Taxonomy" id="1323"/>
    <lineage>
        <taxon>Bacteria</taxon>
        <taxon>Bacillati</taxon>
        <taxon>Bacillota</taxon>
        <taxon>Erysipelotrichia</taxon>
        <taxon>Erysipelotrichales</taxon>
        <taxon>Erysipelotrichaceae</taxon>
        <taxon>Faecalicoccus</taxon>
    </lineage>
</organism>
<dbReference type="EMBL" id="UHFX01000003">
    <property type="protein sequence ID" value="SUO04203.1"/>
    <property type="molecule type" value="Genomic_DNA"/>
</dbReference>
<sequence>MKIEIISSENKKLEIPTDFTLLTIIEHLETEKGKQYLDYWLDWEELFTQIHLPIWILTQDESTTIQNFLDTYATSLQVGRCTNEDLFDQLGCIRQKFVFGKTYTILDPAIYLFYQDTLVYKSIRTHNKAIGEAYLKGLDIQYKKIVENFRKKLTSKKEFDSIRKR</sequence>
<dbReference type="RefSeq" id="WP_022790353.1">
    <property type="nucleotide sequence ID" value="NZ_UHFX01000003.1"/>
</dbReference>
<evidence type="ECO:0000313" key="1">
    <source>
        <dbReference type="EMBL" id="SUO04203.1"/>
    </source>
</evidence>
<keyword evidence="2" id="KW-1185">Reference proteome</keyword>
<dbReference type="GeneID" id="77462072"/>